<dbReference type="OrthoDB" id="278430at2759"/>
<organism evidence="1 2">
    <name type="scientific">Beta vulgaris subsp. vulgaris</name>
    <name type="common">Beet</name>
    <dbReference type="NCBI Taxonomy" id="3555"/>
    <lineage>
        <taxon>Eukaryota</taxon>
        <taxon>Viridiplantae</taxon>
        <taxon>Streptophyta</taxon>
        <taxon>Embryophyta</taxon>
        <taxon>Tracheophyta</taxon>
        <taxon>Spermatophyta</taxon>
        <taxon>Magnoliopsida</taxon>
        <taxon>eudicotyledons</taxon>
        <taxon>Gunneridae</taxon>
        <taxon>Pentapetalae</taxon>
        <taxon>Caryophyllales</taxon>
        <taxon>Chenopodiaceae</taxon>
        <taxon>Betoideae</taxon>
        <taxon>Beta</taxon>
    </lineage>
</organism>
<gene>
    <name evidence="1" type="ORF">BVRB_5g125440</name>
</gene>
<sequence length="76" mass="8688">MGQIPRAQTSLNYGPSDPSMSPYCTMGLNQASRDVVYMQWPSLAMMYAHSYEQFRHSVFQAPFGQQPLSFDYSQNL</sequence>
<dbReference type="AlphaFoldDB" id="A0A0J8BC12"/>
<accession>A0A0J8BC12</accession>
<proteinExistence type="predicted"/>
<keyword evidence="2" id="KW-1185">Reference proteome</keyword>
<dbReference type="Proteomes" id="UP000035740">
    <property type="component" value="Unassembled WGS sequence"/>
</dbReference>
<reference evidence="1 2" key="1">
    <citation type="journal article" date="2014" name="Nature">
        <title>The genome of the recently domesticated crop plant sugar beet (Beta vulgaris).</title>
        <authorList>
            <person name="Dohm J.C."/>
            <person name="Minoche A.E."/>
            <person name="Holtgrawe D."/>
            <person name="Capella-Gutierrez S."/>
            <person name="Zakrzewski F."/>
            <person name="Tafer H."/>
            <person name="Rupp O."/>
            <person name="Sorensen T.R."/>
            <person name="Stracke R."/>
            <person name="Reinhardt R."/>
            <person name="Goesmann A."/>
            <person name="Kraft T."/>
            <person name="Schulz B."/>
            <person name="Stadler P.F."/>
            <person name="Schmidt T."/>
            <person name="Gabaldon T."/>
            <person name="Lehrach H."/>
            <person name="Weisshaar B."/>
            <person name="Himmelbauer H."/>
        </authorList>
    </citation>
    <scope>NUCLEOTIDE SEQUENCE [LARGE SCALE GENOMIC DNA]</scope>
    <source>
        <tissue evidence="1">Taproot</tissue>
    </source>
</reference>
<evidence type="ECO:0000313" key="1">
    <source>
        <dbReference type="EMBL" id="KMS97573.1"/>
    </source>
</evidence>
<name>A0A0J8BC12_BETVV</name>
<evidence type="ECO:0000313" key="2">
    <source>
        <dbReference type="Proteomes" id="UP000035740"/>
    </source>
</evidence>
<dbReference type="eggNOG" id="KOG2953">
    <property type="taxonomic scope" value="Eukaryota"/>
</dbReference>
<dbReference type="EMBL" id="KQ090304">
    <property type="protein sequence ID" value="KMS97573.1"/>
    <property type="molecule type" value="Genomic_DNA"/>
</dbReference>
<protein>
    <submittedName>
        <fullName evidence="1">Uncharacterized protein</fullName>
    </submittedName>
</protein>
<dbReference type="Gramene" id="KMS97573">
    <property type="protein sequence ID" value="KMS97573"/>
    <property type="gene ID" value="BVRB_5g125440"/>
</dbReference>